<evidence type="ECO:0000313" key="3">
    <source>
        <dbReference type="Proteomes" id="UP000075260"/>
    </source>
</evidence>
<feature type="compositionally biased region" description="Pro residues" evidence="1">
    <location>
        <begin position="30"/>
        <end position="44"/>
    </location>
</feature>
<feature type="compositionally biased region" description="Acidic residues" evidence="1">
    <location>
        <begin position="96"/>
        <end position="114"/>
    </location>
</feature>
<name>A0A150Q6V1_SORCE</name>
<feature type="region of interest" description="Disordered" evidence="1">
    <location>
        <begin position="1"/>
        <end position="135"/>
    </location>
</feature>
<evidence type="ECO:0000313" key="2">
    <source>
        <dbReference type="EMBL" id="KYF63697.1"/>
    </source>
</evidence>
<protein>
    <submittedName>
        <fullName evidence="2">Uncharacterized protein</fullName>
    </submittedName>
</protein>
<dbReference type="Proteomes" id="UP000075260">
    <property type="component" value="Unassembled WGS sequence"/>
</dbReference>
<proteinExistence type="predicted"/>
<evidence type="ECO:0000256" key="1">
    <source>
        <dbReference type="SAM" id="MobiDB-lite"/>
    </source>
</evidence>
<reference evidence="2 3" key="1">
    <citation type="submission" date="2014-02" db="EMBL/GenBank/DDBJ databases">
        <title>The small core and large imbalanced accessory genome model reveals a collaborative survival strategy of Sorangium cellulosum strains in nature.</title>
        <authorList>
            <person name="Han K."/>
            <person name="Peng R."/>
            <person name="Blom J."/>
            <person name="Li Y.-Z."/>
        </authorList>
    </citation>
    <scope>NUCLEOTIDE SEQUENCE [LARGE SCALE GENOMIC DNA]</scope>
    <source>
        <strain evidence="2 3">So0008-312</strain>
    </source>
</reference>
<organism evidence="2 3">
    <name type="scientific">Sorangium cellulosum</name>
    <name type="common">Polyangium cellulosum</name>
    <dbReference type="NCBI Taxonomy" id="56"/>
    <lineage>
        <taxon>Bacteria</taxon>
        <taxon>Pseudomonadati</taxon>
        <taxon>Myxococcota</taxon>
        <taxon>Polyangia</taxon>
        <taxon>Polyangiales</taxon>
        <taxon>Polyangiaceae</taxon>
        <taxon>Sorangium</taxon>
    </lineage>
</organism>
<gene>
    <name evidence="2" type="ORF">BE15_32195</name>
</gene>
<dbReference type="OrthoDB" id="5476162at2"/>
<feature type="compositionally biased region" description="Low complexity" evidence="1">
    <location>
        <begin position="78"/>
        <end position="90"/>
    </location>
</feature>
<feature type="region of interest" description="Disordered" evidence="1">
    <location>
        <begin position="179"/>
        <end position="203"/>
    </location>
</feature>
<accession>A0A150Q6V1</accession>
<comment type="caution">
    <text evidence="2">The sequence shown here is derived from an EMBL/GenBank/DDBJ whole genome shotgun (WGS) entry which is preliminary data.</text>
</comment>
<dbReference type="AlphaFoldDB" id="A0A150Q6V1"/>
<dbReference type="EMBL" id="JEMA01000976">
    <property type="protein sequence ID" value="KYF63697.1"/>
    <property type="molecule type" value="Genomic_DNA"/>
</dbReference>
<sequence>MKASLGGDLTPSDRTPRIPPPAAPARFTAPRPPSAAVAPPPLPPASRRSEAVHDEDTAEPGDRATPIPDGGDPPFEFAPPSVVSSRRPAPTRGFEDELASGIEDEDTTGFDDEETKALDEPGPTTRPYAGEPSAPADLWDKAAIESDPGELVDESSLIHGVVDADADDDLAKTRVADRRPSVRSAFAPRSVAPASAPESLPPLPSIPPPASVFPGEQDASAILVQSQQRDVWAARAAWLRAEAELIEDPTARSRALLPVAELYVMAGEDATARAVAAEARDLAPGLVFAHRQHRGLLMREGDLPS</sequence>